<proteinExistence type="predicted"/>
<dbReference type="AlphaFoldDB" id="A0A8H9IGD8"/>
<comment type="caution">
    <text evidence="2">The sequence shown here is derived from an EMBL/GenBank/DDBJ whole genome shotgun (WGS) entry which is preliminary data.</text>
</comment>
<accession>A0A8H9IGD8</accession>
<name>A0A8H9IGD8_9BURK</name>
<dbReference type="SUPFAM" id="SSF52540">
    <property type="entry name" value="P-loop containing nucleoside triphosphate hydrolases"/>
    <property type="match status" value="1"/>
</dbReference>
<dbReference type="Proteomes" id="UP000608923">
    <property type="component" value="Unassembled WGS sequence"/>
</dbReference>
<reference evidence="3" key="1">
    <citation type="journal article" date="2019" name="Int. J. Syst. Evol. Microbiol.">
        <title>The Global Catalogue of Microorganisms (GCM) 10K type strain sequencing project: providing services to taxonomists for standard genome sequencing and annotation.</title>
        <authorList>
            <consortium name="The Broad Institute Genomics Platform"/>
            <consortium name="The Broad Institute Genome Sequencing Center for Infectious Disease"/>
            <person name="Wu L."/>
            <person name="Ma J."/>
        </authorList>
    </citation>
    <scope>NUCLEOTIDE SEQUENCE [LARGE SCALE GENOMIC DNA]</scope>
    <source>
        <strain evidence="3">KCTC 42083</strain>
    </source>
</reference>
<sequence>MQLSTDRPLNMDYANTTTAHSAQGLTCDRVLYNAESFSRTTAQDTYYVSISRERHEVVVFTDDAKRLPNRVDRLTYKGLAHDLQPMATKDLTHGQNELGPLSLRAESELEIG</sequence>
<dbReference type="InterPro" id="IPR027417">
    <property type="entry name" value="P-loop_NTPase"/>
</dbReference>
<evidence type="ECO:0008006" key="4">
    <source>
        <dbReference type="Google" id="ProtNLM"/>
    </source>
</evidence>
<dbReference type="Gene3D" id="3.40.50.300">
    <property type="entry name" value="P-loop containing nucleotide triphosphate hydrolases"/>
    <property type="match status" value="1"/>
</dbReference>
<keyword evidence="3" id="KW-1185">Reference proteome</keyword>
<evidence type="ECO:0000256" key="1">
    <source>
        <dbReference type="SAM" id="MobiDB-lite"/>
    </source>
</evidence>
<evidence type="ECO:0000313" key="3">
    <source>
        <dbReference type="Proteomes" id="UP000608923"/>
    </source>
</evidence>
<feature type="region of interest" description="Disordered" evidence="1">
    <location>
        <begin position="90"/>
        <end position="112"/>
    </location>
</feature>
<organism evidence="2 3">
    <name type="scientific">Alcaligenes pakistanensis</name>
    <dbReference type="NCBI Taxonomy" id="1482717"/>
    <lineage>
        <taxon>Bacteria</taxon>
        <taxon>Pseudomonadati</taxon>
        <taxon>Pseudomonadota</taxon>
        <taxon>Betaproteobacteria</taxon>
        <taxon>Burkholderiales</taxon>
        <taxon>Alcaligenaceae</taxon>
        <taxon>Alcaligenes</taxon>
    </lineage>
</organism>
<evidence type="ECO:0000313" key="2">
    <source>
        <dbReference type="EMBL" id="GHC42481.1"/>
    </source>
</evidence>
<dbReference type="EMBL" id="BMZN01000002">
    <property type="protein sequence ID" value="GHC42481.1"/>
    <property type="molecule type" value="Genomic_DNA"/>
</dbReference>
<gene>
    <name evidence="2" type="ORF">GCM10010096_11610</name>
</gene>
<protein>
    <recommendedName>
        <fullName evidence="4">UvrD-like helicase C-terminal domain-containing protein</fullName>
    </recommendedName>
</protein>